<dbReference type="Proteomes" id="UP001604335">
    <property type="component" value="Unassembled WGS sequence"/>
</dbReference>
<sequence length="168" mass="18405">MGLQFPSLLVTEKTFMGLPGYVTDLEAIYGAPSQEGFGSAVFYEVLQPEDDLNYAALRKYEFFVGDRWSEAYQNEWTLVYGRSIDATRAIVSELGSLSDNRAQDLAYLITDNIDEAAAGQRALAAAYDDPSTIELTIHKIGDGDVMSGLVIAGRRANGEATFLVFLID</sequence>
<proteinExistence type="predicted"/>
<reference evidence="2" key="1">
    <citation type="journal article" date="2024" name="Algal Res.">
        <title>Biochemical, toxicological and genomic investigation of a high-biomass producing Limnothrix strain isolated from Italian shallow drinking water reservoir.</title>
        <authorList>
            <person name="Simonazzi M."/>
            <person name="Shishido T.K."/>
            <person name="Delbaje E."/>
            <person name="Wahlsten M."/>
            <person name="Fewer D.P."/>
            <person name="Sivonen K."/>
            <person name="Pezzolesi L."/>
            <person name="Pistocchi R."/>
        </authorList>
    </citation>
    <scope>NUCLEOTIDE SEQUENCE [LARGE SCALE GENOMIC DNA]</scope>
    <source>
        <strain evidence="2">LRLZ20PSL1</strain>
    </source>
</reference>
<name>A0ABW7CBH3_9CYAN</name>
<keyword evidence="2" id="KW-1185">Reference proteome</keyword>
<accession>A0ABW7CBH3</accession>
<protein>
    <submittedName>
        <fullName evidence="1">Uncharacterized protein</fullName>
    </submittedName>
</protein>
<gene>
    <name evidence="1" type="ORF">VPK24_12630</name>
</gene>
<evidence type="ECO:0000313" key="2">
    <source>
        <dbReference type="Proteomes" id="UP001604335"/>
    </source>
</evidence>
<dbReference type="EMBL" id="JAZAQF010000078">
    <property type="protein sequence ID" value="MFG3818489.1"/>
    <property type="molecule type" value="Genomic_DNA"/>
</dbReference>
<comment type="caution">
    <text evidence="1">The sequence shown here is derived from an EMBL/GenBank/DDBJ whole genome shotgun (WGS) entry which is preliminary data.</text>
</comment>
<organism evidence="1 2">
    <name type="scientific">Limnothrix redekei LRLZ20PSL1</name>
    <dbReference type="NCBI Taxonomy" id="3112953"/>
    <lineage>
        <taxon>Bacteria</taxon>
        <taxon>Bacillati</taxon>
        <taxon>Cyanobacteriota</taxon>
        <taxon>Cyanophyceae</taxon>
        <taxon>Pseudanabaenales</taxon>
        <taxon>Pseudanabaenaceae</taxon>
        <taxon>Limnothrix</taxon>
    </lineage>
</organism>
<evidence type="ECO:0000313" key="1">
    <source>
        <dbReference type="EMBL" id="MFG3818489.1"/>
    </source>
</evidence>